<dbReference type="GO" id="GO:0009279">
    <property type="term" value="C:cell outer membrane"/>
    <property type="evidence" value="ECO:0007669"/>
    <property type="project" value="UniProtKB-SubCell"/>
</dbReference>
<protein>
    <recommendedName>
        <fullName evidence="2">Outer membrane lipoprotein Blc</fullName>
    </recommendedName>
</protein>
<keyword evidence="2" id="KW-0449">Lipoprotein</keyword>
<dbReference type="PANTHER" id="PTHR10612">
    <property type="entry name" value="APOLIPOPROTEIN D"/>
    <property type="match status" value="1"/>
</dbReference>
<accession>A0A423PVC5</accession>
<dbReference type="InterPro" id="IPR022271">
    <property type="entry name" value="Lipocalin_ApoD"/>
</dbReference>
<dbReference type="Pfam" id="PF08212">
    <property type="entry name" value="Lipocalin_2"/>
    <property type="match status" value="1"/>
</dbReference>
<sequence>MVSFMNRSFGFSAASITPDRSFPTADNVDLDRYMRDWYVIAHIPPKVTRTAHNSIERYRRKGDDQIDVTFTFRKDGPNGAHKTMNPTGFVVPNTGNAVWAMQFVWPIKMQFVVSYVDDDYQTTIVARERRDFVWIMAATPQISDDAYDALVERVRQIGYDMSKLRKVPQQPAESHVSLA</sequence>
<dbReference type="AlphaFoldDB" id="A0A423PVC5"/>
<reference evidence="4 5" key="1">
    <citation type="submission" date="2013-10" db="EMBL/GenBank/DDBJ databases">
        <title>Salinisphaera japonica YTM-1 Genome Sequencing.</title>
        <authorList>
            <person name="Lai Q."/>
            <person name="Li C."/>
            <person name="Shao Z."/>
        </authorList>
    </citation>
    <scope>NUCLEOTIDE SEQUENCE [LARGE SCALE GENOMIC DNA]</scope>
    <source>
        <strain evidence="4 5">YTM-1</strain>
    </source>
</reference>
<dbReference type="PANTHER" id="PTHR10612:SF34">
    <property type="entry name" value="APOLIPOPROTEIN D"/>
    <property type="match status" value="1"/>
</dbReference>
<keyword evidence="5" id="KW-1185">Reference proteome</keyword>
<comment type="function">
    <text evidence="2">Involved in the storage or transport of lipids necessary for membrane maintenance under stressful conditions. Displays a binding preference for lysophospholipids.</text>
</comment>
<dbReference type="OrthoDB" id="9793905at2"/>
<name>A0A423PVC5_9GAMM</name>
<dbReference type="SUPFAM" id="SSF50814">
    <property type="entry name" value="Lipocalins"/>
    <property type="match status" value="1"/>
</dbReference>
<evidence type="ECO:0000313" key="4">
    <source>
        <dbReference type="EMBL" id="ROO29558.1"/>
    </source>
</evidence>
<evidence type="ECO:0000259" key="3">
    <source>
        <dbReference type="Pfam" id="PF08212"/>
    </source>
</evidence>
<dbReference type="InterPro" id="IPR012674">
    <property type="entry name" value="Calycin"/>
</dbReference>
<dbReference type="InterPro" id="IPR000566">
    <property type="entry name" value="Lipocln_cytosolic_FA-bd_dom"/>
</dbReference>
<dbReference type="InParanoid" id="A0A423PVC5"/>
<proteinExistence type="inferred from homology"/>
<keyword evidence="2" id="KW-0998">Cell outer membrane</keyword>
<comment type="subcellular location">
    <subcellularLocation>
        <location evidence="2">Cell outer membrane</location>
    </subcellularLocation>
</comment>
<comment type="subunit">
    <text evidence="2">Homodimer.</text>
</comment>
<dbReference type="GO" id="GO:0008289">
    <property type="term" value="F:lipid binding"/>
    <property type="evidence" value="ECO:0007669"/>
    <property type="project" value="UniProtKB-UniRule"/>
</dbReference>
<organism evidence="4 5">
    <name type="scientific">Salinisphaera japonica YTM-1</name>
    <dbReference type="NCBI Taxonomy" id="1209778"/>
    <lineage>
        <taxon>Bacteria</taxon>
        <taxon>Pseudomonadati</taxon>
        <taxon>Pseudomonadota</taxon>
        <taxon>Gammaproteobacteria</taxon>
        <taxon>Salinisphaerales</taxon>
        <taxon>Salinisphaeraceae</taxon>
        <taxon>Salinisphaera</taxon>
    </lineage>
</organism>
<dbReference type="PIRSF" id="PIRSF036893">
    <property type="entry name" value="Lipocalin_ApoD"/>
    <property type="match status" value="1"/>
</dbReference>
<comment type="caution">
    <text evidence="4">The sequence shown here is derived from an EMBL/GenBank/DDBJ whole genome shotgun (WGS) entry which is preliminary data.</text>
</comment>
<dbReference type="FunCoup" id="A0A423PVC5">
    <property type="interactions" value="191"/>
</dbReference>
<feature type="domain" description="Lipocalin/cytosolic fatty-acid binding" evidence="3">
    <location>
        <begin position="28"/>
        <end position="169"/>
    </location>
</feature>
<gene>
    <name evidence="4" type="ORF">SAJA_06005</name>
</gene>
<dbReference type="EMBL" id="AYKG01000014">
    <property type="protein sequence ID" value="ROO29558.1"/>
    <property type="molecule type" value="Genomic_DNA"/>
</dbReference>
<evidence type="ECO:0000256" key="1">
    <source>
        <dbReference type="ARBA" id="ARBA00006889"/>
    </source>
</evidence>
<dbReference type="Gene3D" id="2.40.128.20">
    <property type="match status" value="1"/>
</dbReference>
<keyword evidence="2" id="KW-0446">Lipid-binding</keyword>
<evidence type="ECO:0000313" key="5">
    <source>
        <dbReference type="Proteomes" id="UP000285310"/>
    </source>
</evidence>
<dbReference type="Proteomes" id="UP000285310">
    <property type="component" value="Unassembled WGS sequence"/>
</dbReference>
<dbReference type="GO" id="GO:0006950">
    <property type="term" value="P:response to stress"/>
    <property type="evidence" value="ECO:0007669"/>
    <property type="project" value="UniProtKB-ARBA"/>
</dbReference>
<dbReference type="InterPro" id="IPR047202">
    <property type="entry name" value="Lipocalin_Blc-like_dom"/>
</dbReference>
<comment type="similarity">
    <text evidence="1 2">Belongs to the calycin superfamily. Lipocalin family.</text>
</comment>
<evidence type="ECO:0000256" key="2">
    <source>
        <dbReference type="PIRNR" id="PIRNR036893"/>
    </source>
</evidence>
<keyword evidence="2" id="KW-0472">Membrane</keyword>
<dbReference type="CDD" id="cd19438">
    <property type="entry name" value="lipocalin_Blc-like"/>
    <property type="match status" value="1"/>
</dbReference>